<reference evidence="2 3" key="1">
    <citation type="submission" date="2020-05" db="EMBL/GenBank/DDBJ databases">
        <title>Erythrobacter mangrovi sp. nov., isolated from rhizosphere soil of mangrove plant (Kandelia candel).</title>
        <authorList>
            <person name="Ye Y.H."/>
        </authorList>
    </citation>
    <scope>NUCLEOTIDE SEQUENCE [LARGE SCALE GENOMIC DNA]</scope>
    <source>
        <strain evidence="2 3">EB310</strain>
    </source>
</reference>
<keyword evidence="1" id="KW-0175">Coiled coil</keyword>
<dbReference type="EMBL" id="CP053921">
    <property type="protein sequence ID" value="QKG72551.1"/>
    <property type="molecule type" value="Genomic_DNA"/>
</dbReference>
<evidence type="ECO:0000313" key="2">
    <source>
        <dbReference type="EMBL" id="QKG72551.1"/>
    </source>
</evidence>
<keyword evidence="3" id="KW-1185">Reference proteome</keyword>
<dbReference type="KEGG" id="emv:HQR01_14905"/>
<dbReference type="AlphaFoldDB" id="A0A7D3XTN2"/>
<protein>
    <submittedName>
        <fullName evidence="2">Uncharacterized protein</fullName>
    </submittedName>
</protein>
<evidence type="ECO:0000256" key="1">
    <source>
        <dbReference type="SAM" id="Coils"/>
    </source>
</evidence>
<feature type="coiled-coil region" evidence="1">
    <location>
        <begin position="7"/>
        <end position="34"/>
    </location>
</feature>
<sequence>MGKSNLKHGLERKIAFAKGEVKAAEKEISEIREGLRRLIPLRESLRNHSAIIKAAETILRFDHPGWSGDHIKPMRAGAWSSPFRSGEQGQLALTKLREAGDWLRPREVAKLMLEHIDHDPDDQVTLEKVTNSIGTYFKKYEGDLVESRGDFAKEWRVIGS</sequence>
<proteinExistence type="predicted"/>
<organism evidence="2 3">
    <name type="scientific">Erythrobacter mangrovi</name>
    <dbReference type="NCBI Taxonomy" id="2739433"/>
    <lineage>
        <taxon>Bacteria</taxon>
        <taxon>Pseudomonadati</taxon>
        <taxon>Pseudomonadota</taxon>
        <taxon>Alphaproteobacteria</taxon>
        <taxon>Sphingomonadales</taxon>
        <taxon>Erythrobacteraceae</taxon>
        <taxon>Erythrobacter/Porphyrobacter group</taxon>
        <taxon>Erythrobacter</taxon>
    </lineage>
</organism>
<gene>
    <name evidence="2" type="ORF">HQR01_14905</name>
</gene>
<dbReference type="RefSeq" id="WP_173215916.1">
    <property type="nucleotide sequence ID" value="NZ_CP053921.1"/>
</dbReference>
<evidence type="ECO:0000313" key="3">
    <source>
        <dbReference type="Proteomes" id="UP000504693"/>
    </source>
</evidence>
<accession>A0A7D3XTN2</accession>
<dbReference type="Proteomes" id="UP000504693">
    <property type="component" value="Chromosome"/>
</dbReference>
<name>A0A7D3XTN2_9SPHN</name>